<dbReference type="Gene3D" id="1.20.58.530">
    <property type="match status" value="1"/>
</dbReference>
<dbReference type="Gene3D" id="1.20.80.10">
    <property type="match status" value="2"/>
</dbReference>
<dbReference type="Gene3D" id="6.20.240.20">
    <property type="match status" value="1"/>
</dbReference>
<dbReference type="CDD" id="cd14473">
    <property type="entry name" value="FERM_B-lobe"/>
    <property type="match status" value="2"/>
</dbReference>
<dbReference type="SUPFAM" id="SSF47031">
    <property type="entry name" value="Second domain of FERM"/>
    <property type="match status" value="2"/>
</dbReference>
<dbReference type="InterPro" id="IPR041794">
    <property type="entry name" value="MyoVII_FERM_C2"/>
</dbReference>
<dbReference type="GO" id="GO:0048731">
    <property type="term" value="P:system development"/>
    <property type="evidence" value="ECO:0007669"/>
    <property type="project" value="UniProtKB-ARBA"/>
</dbReference>
<evidence type="ECO:0008006" key="21">
    <source>
        <dbReference type="Google" id="ProtNLM"/>
    </source>
</evidence>
<keyword evidence="4" id="KW-0963">Cytoplasm</keyword>
<dbReference type="Gene3D" id="1.10.10.820">
    <property type="match status" value="1"/>
</dbReference>
<feature type="domain" description="SH3" evidence="15">
    <location>
        <begin position="1542"/>
        <end position="1608"/>
    </location>
</feature>
<feature type="domain" description="MyTH4" evidence="17">
    <location>
        <begin position="1017"/>
        <end position="1233"/>
    </location>
</feature>
<evidence type="ECO:0000256" key="9">
    <source>
        <dbReference type="ARBA" id="ARBA00023175"/>
    </source>
</evidence>
<reference evidence="19" key="5">
    <citation type="submission" date="2025-09" db="UniProtKB">
        <authorList>
            <consortium name="Ensembl"/>
        </authorList>
    </citation>
    <scope>IDENTIFICATION</scope>
</reference>
<evidence type="ECO:0000256" key="12">
    <source>
        <dbReference type="PROSITE-ProRule" id="PRU00782"/>
    </source>
</evidence>
<dbReference type="InterPro" id="IPR027417">
    <property type="entry name" value="P-loop_NTPase"/>
</dbReference>
<dbReference type="OMA" id="CEAICKA"/>
<evidence type="ECO:0000313" key="20">
    <source>
        <dbReference type="Proteomes" id="UP000314983"/>
    </source>
</evidence>
<dbReference type="SMART" id="SM00295">
    <property type="entry name" value="B41"/>
    <property type="match status" value="2"/>
</dbReference>
<dbReference type="PANTHER" id="PTHR22692">
    <property type="entry name" value="MYOSIN VII, XV"/>
    <property type="match status" value="1"/>
</dbReference>
<dbReference type="GeneTree" id="ENSGT00940000157247"/>
<dbReference type="PROSITE" id="PS01179">
    <property type="entry name" value="PID"/>
    <property type="match status" value="1"/>
</dbReference>
<dbReference type="Pfam" id="PF21989">
    <property type="entry name" value="RA_2"/>
    <property type="match status" value="2"/>
</dbReference>
<dbReference type="InterPro" id="IPR000048">
    <property type="entry name" value="IQ_motif_EF-hand-BS"/>
</dbReference>
<evidence type="ECO:0000259" key="18">
    <source>
        <dbReference type="PROSITE" id="PS51456"/>
    </source>
</evidence>
<dbReference type="Gene3D" id="1.25.40.530">
    <property type="entry name" value="MyTH4 domain"/>
    <property type="match status" value="2"/>
</dbReference>
<dbReference type="SMART" id="SM00242">
    <property type="entry name" value="MYSc"/>
    <property type="match status" value="1"/>
</dbReference>
<dbReference type="InterPro" id="IPR001452">
    <property type="entry name" value="SH3_domain"/>
</dbReference>
<dbReference type="PROSITE" id="PS50057">
    <property type="entry name" value="FERM_3"/>
    <property type="match status" value="2"/>
</dbReference>
<dbReference type="PROSITE" id="PS51016">
    <property type="entry name" value="MYTH4"/>
    <property type="match status" value="2"/>
</dbReference>
<keyword evidence="9 12" id="KW-0505">Motor protein</keyword>
<dbReference type="CDD" id="cd23767">
    <property type="entry name" value="IQCD"/>
    <property type="match status" value="2"/>
</dbReference>
<dbReference type="InterPro" id="IPR036106">
    <property type="entry name" value="MYSc_Myo7"/>
</dbReference>
<dbReference type="PRINTS" id="PR00193">
    <property type="entry name" value="MYOSINHEAVY"/>
</dbReference>
<dbReference type="Gene3D" id="3.10.20.90">
    <property type="entry name" value="Phosphatidylinositol 3-kinase Catalytic Subunit, Chain A, domain 1"/>
    <property type="match status" value="2"/>
</dbReference>
<proteinExistence type="inferred from homology"/>
<evidence type="ECO:0000256" key="10">
    <source>
        <dbReference type="ARBA" id="ARBA00023203"/>
    </source>
</evidence>
<reference evidence="20" key="1">
    <citation type="journal article" date="2014" name="Science">
        <title>Nonhuman genetics. Genomic basis for the convergent evolution of electric organs.</title>
        <authorList>
            <person name="Gallant J.R."/>
            <person name="Traeger L.L."/>
            <person name="Volkening J.D."/>
            <person name="Moffett H."/>
            <person name="Chen P.H."/>
            <person name="Novina C.D."/>
            <person name="Phillips G.N.Jr."/>
            <person name="Anand R."/>
            <person name="Wells G.B."/>
            <person name="Pinch M."/>
            <person name="Guth R."/>
            <person name="Unguez G.A."/>
            <person name="Albert J.S."/>
            <person name="Zakon H.H."/>
            <person name="Samanta M.P."/>
            <person name="Sussman M.R."/>
        </authorList>
    </citation>
    <scope>NUCLEOTIDE SEQUENCE [LARGE SCALE GENOMIC DNA]</scope>
</reference>
<dbReference type="InterPro" id="IPR019748">
    <property type="entry name" value="FERM_central"/>
</dbReference>
<dbReference type="STRING" id="8005.ENSEEEP00000044004"/>
<feature type="domain" description="FERM" evidence="16">
    <location>
        <begin position="1238"/>
        <end position="1544"/>
    </location>
</feature>
<dbReference type="PANTHER" id="PTHR22692:SF24">
    <property type="entry name" value="MYOSIN VIIB"/>
    <property type="match status" value="1"/>
</dbReference>
<evidence type="ECO:0000256" key="8">
    <source>
        <dbReference type="ARBA" id="ARBA00023123"/>
    </source>
</evidence>
<gene>
    <name evidence="19" type="primary">myo7bb</name>
</gene>
<dbReference type="GO" id="GO:0003774">
    <property type="term" value="F:cytoskeletal motor activity"/>
    <property type="evidence" value="ECO:0007669"/>
    <property type="project" value="UniProtKB-UniRule"/>
</dbReference>
<dbReference type="Ensembl" id="ENSEEET00000044504.2">
    <property type="protein sequence ID" value="ENSEEEP00000044004.2"/>
    <property type="gene ID" value="ENSEEEG00000020773.2"/>
</dbReference>
<dbReference type="InterPro" id="IPR019749">
    <property type="entry name" value="Band_41_domain"/>
</dbReference>
<keyword evidence="6 12" id="KW-0547">Nucleotide-binding</keyword>
<dbReference type="Pfam" id="PF00784">
    <property type="entry name" value="MyTH4"/>
    <property type="match status" value="2"/>
</dbReference>
<comment type="subcellular location">
    <subcellularLocation>
        <location evidence="1">Cytoplasm</location>
    </subcellularLocation>
</comment>
<keyword evidence="10 12" id="KW-0009">Actin-binding</keyword>
<dbReference type="InterPro" id="IPR029071">
    <property type="entry name" value="Ubiquitin-like_domsf"/>
</dbReference>
<dbReference type="GO" id="GO:0016459">
    <property type="term" value="C:myosin complex"/>
    <property type="evidence" value="ECO:0007669"/>
    <property type="project" value="UniProtKB-KW"/>
</dbReference>
<dbReference type="PROSITE" id="PS50096">
    <property type="entry name" value="IQ"/>
    <property type="match status" value="3"/>
</dbReference>
<feature type="region of interest" description="Actin-binding" evidence="12">
    <location>
        <begin position="632"/>
        <end position="654"/>
    </location>
</feature>
<dbReference type="InterPro" id="IPR011993">
    <property type="entry name" value="PH-like_dom_sf"/>
</dbReference>
<evidence type="ECO:0000313" key="19">
    <source>
        <dbReference type="Ensembl" id="ENSEEEP00000044004.2"/>
    </source>
</evidence>
<dbReference type="PROSITE" id="PS51456">
    <property type="entry name" value="MYOSIN_MOTOR"/>
    <property type="match status" value="1"/>
</dbReference>
<reference evidence="19" key="4">
    <citation type="submission" date="2025-08" db="UniProtKB">
        <authorList>
            <consortium name="Ensembl"/>
        </authorList>
    </citation>
    <scope>IDENTIFICATION</scope>
</reference>
<sequence>MVVLTKGDYVWVDSSIGVPIGARVKVTDGKLLRLVDDEGKELCVSEGQPNSIQAMHPTSVEGVDDMIKLGDLTEAGVLRNLMIRHKQGIIYTYIGSVLVAVNPYQLLPIYTAEQVWQYHGRRLGELPPHVFAIADSCYYNMLRKQCNQCCIISGESGAGKTETTKLILQFLAAVSGQHSWIEQQILQANPVLEAFGNAKTIRNDNSSRFGKYVEIFFNKEGVIEFAHMEQYLLEKSRVCHQAPQERNYHIFYCLLSGMAEDQKRILLLGNATQFKYLTEGDCVVCEGQDDVNEFTRIRTALKVLTFTEKECWEIFKLLAAILHMGNIGFEASTVNNMDSCGVLSSDHFTVAAKLLEVISALDTSLTCRSFMTSRERVTKPLSSEQATDCRDALAKAIYSRLFVWIFGKINSAIHKSQTRTSLSIGLLDIFGFENFIKNSFEQLCINYANEHLQQFFVAHIFKLEQEEYLKEGFTWNHITYTDNQCTLDLLALKPLNILALIDEESHFPKGTDTTMLNKINQVHNNSKIFLSSKSSHNMAFGIRHFAGAVHYDCNGFLEKNRDALSLDIITLIQKSSSKLLRQIFEVELRACMAKSANNNNSRILITPKNTLRQVNDSRRHLSTLSSQFRQSLDSLMKALSLCQPFFIRCFKPNETKLSMTFDRKLCMQQLRYSGMLETIKIRKSGYPIRHRFTEFLERYRVLLKTTDCDPNKESAADCCDAICRAVIQDKNDWKIGKTKIFVKDYHDSFLELERERELSRKALIILRVMLGHKDRKTFLKKRSAALTVQKYWRGHRDRKEFGKLRQGLVRLQAVMHARQDCLEYRHRRTAAITLQTHTRGYLARKDLKHKRDAIILMQAHTRDLPARKQLEDDVHSFQQTSLFLVTWCSCHDFLPEPERQAQEFTSQELQKRLEEVLSQSQEAAANSVDTTDEEMVTSVFNFLSKTGGGQEAPDQDREAMDMKDVEPTESVMKIVVSPAEEGTPDSNDENNEEEEEDEISFSKFSALHFQGSATHMHIQQRLWRPLLYHEDERDTLACLTVWWIILRFMGDIPEPKQARVMADPLKMNLGQRQGRRLSNLVGLDQKMLWKKQKQNKQAVGTGKRKYSTIPEEEDDILIGEGPTLDRPMTALEKLHTIVGYGIVRPDIRDEIYCQICKQLTNNKNKNSSNQGWILLSICLGIFPPTKLLNKTLQSFIRRGPSEFSSNCAKRLQRTLTNGERKELPCCIELQAVETKEPIKVAVALMDGRDLSLEVDSASTSAELCSDIAQKTNLCDTFGFSLYITLYDKMWSLGSGGEHVLDAISQCEQEERRQGKEEQSAPWKLSFRKELFTPWHDCTFDHISTDLIYRQIICGIKSGEYQSDKEDEYVQLAAKHYYVQYGTKRSSEMVRSVVRECINLTVIESKSEAMLVQLVSLAHEQGPYTKSEENANTVKADVVGYACQKWPLYFSKFFMAHMISGPSLPQDQFVVAVNWSGLSFQEGKDRTFLQLTYPKVTGIQILSEGRLGEVVCITTPRDEYKLKVAKAHAMVEILNMFLVGLKERSVYAVVQQDINRPDDATLLSCRKGDLIYIIKDGEYSPKEGWMKGQNEKTGQSGAISTDAIMILPTLSRPSDEILSLWDPNQTKPGNSLDKTENVIETVAHISLKEFSFEYFREPGTAGRQARAGGREKLWMRSKELLKQPLLKSLQNESDLSQLACQCFFDILPYMGDYPTKTVRTPIELTDQIFGPALQYPALRDEVYCQIMKQMTNNTNGLSLERGWQLLWLCCGLFPPSQILLTHAQRFLQSRPRDPLSAACLQRLQAMLRINCFRTMPPHQVEVDAIQQNSSQIFHKVHFPNDTTEIFEVNTTTRICDLCRNIAKNLMLSSSNGYGLFVKTTNKVVSMNDQQYFFDNLKQLTDAPKKGKKTKEGSLAVVPYLVLFLRKLWFNVLPGKDLTADLTFHFPQEVPKYLRGYHSMSKEEVISLGGLLFRVKVDTDRTQFVMIPKMLKDLVPADQLRIMSPEDWKKHIISAYNKQAGITVDEAKVSFLKTISQWPTFGCAFFEVKQTSDRSYPSIIMISISKQGVSIIDPKTKEVLDMHPFSKITNWSSGSTYFHLNVGNLVKGNTLLCETSLGYKMDDLLKSYVNMYEKERTTVMPRNTRFS</sequence>
<keyword evidence="3 11" id="KW-0728">SH3 domain</keyword>
<dbReference type="Pfam" id="PF02174">
    <property type="entry name" value="IRS"/>
    <property type="match status" value="1"/>
</dbReference>
<feature type="compositionally biased region" description="Acidic residues" evidence="13">
    <location>
        <begin position="982"/>
        <end position="998"/>
    </location>
</feature>
<dbReference type="InterPro" id="IPR041793">
    <property type="entry name" value="MyoVII_FERM_C1"/>
</dbReference>
<dbReference type="SMART" id="SM00015">
    <property type="entry name" value="IQ"/>
    <property type="match status" value="4"/>
</dbReference>
<dbReference type="CDD" id="cd17092">
    <property type="entry name" value="FERM1_F1_Myosin-VII"/>
    <property type="match status" value="1"/>
</dbReference>
<dbReference type="SUPFAM" id="SSF52540">
    <property type="entry name" value="P-loop containing nucleoside triphosphate hydrolases"/>
    <property type="match status" value="2"/>
</dbReference>
<dbReference type="InterPro" id="IPR057130">
    <property type="entry name" value="Myosin_VII_N"/>
</dbReference>
<dbReference type="Gene3D" id="3.40.850.10">
    <property type="entry name" value="Kinesin motor domain"/>
    <property type="match status" value="1"/>
</dbReference>
<feature type="domain" description="Myosin motor" evidence="18">
    <location>
        <begin position="61"/>
        <end position="757"/>
    </location>
</feature>
<comment type="similarity">
    <text evidence="2 12">Belongs to the TRAFAC class myosin-kinesin ATPase superfamily. Myosin family.</text>
</comment>
<dbReference type="PROSITE" id="PS50002">
    <property type="entry name" value="SH3"/>
    <property type="match status" value="1"/>
</dbReference>
<dbReference type="SUPFAM" id="SSF54236">
    <property type="entry name" value="Ubiquitin-like"/>
    <property type="match status" value="2"/>
</dbReference>
<dbReference type="GO" id="GO:0005737">
    <property type="term" value="C:cytoplasm"/>
    <property type="evidence" value="ECO:0007669"/>
    <property type="project" value="UniProtKB-SubCell"/>
</dbReference>
<dbReference type="InterPro" id="IPR006020">
    <property type="entry name" value="PTB/PI_dom"/>
</dbReference>
<feature type="domain" description="FERM" evidence="16">
    <location>
        <begin position="1831"/>
        <end position="2134"/>
    </location>
</feature>
<dbReference type="InterPro" id="IPR051567">
    <property type="entry name" value="Unconventional_Myosin_ATPase"/>
</dbReference>
<evidence type="ECO:0000256" key="5">
    <source>
        <dbReference type="ARBA" id="ARBA00022737"/>
    </source>
</evidence>
<dbReference type="InterPro" id="IPR001609">
    <property type="entry name" value="Myosin_head_motor_dom-like"/>
</dbReference>
<feature type="binding site" evidence="12">
    <location>
        <begin position="154"/>
        <end position="161"/>
    </location>
    <ligand>
        <name>ATP</name>
        <dbReference type="ChEBI" id="CHEBI:30616"/>
    </ligand>
</feature>
<accession>A0A4W4H625</accession>
<feature type="domain" description="PID" evidence="14">
    <location>
        <begin position="2058"/>
        <end position="2087"/>
    </location>
</feature>
<dbReference type="InterPro" id="IPR038185">
    <property type="entry name" value="MyTH4_dom_sf"/>
</dbReference>
<evidence type="ECO:0000256" key="7">
    <source>
        <dbReference type="ARBA" id="ARBA00022840"/>
    </source>
</evidence>
<evidence type="ECO:0000256" key="2">
    <source>
        <dbReference type="ARBA" id="ARBA00008314"/>
    </source>
</evidence>
<reference evidence="19" key="3">
    <citation type="submission" date="2020-05" db="EMBL/GenBank/DDBJ databases">
        <title>Electrophorus electricus (electric eel) genome, fEleEle1, primary haplotype.</title>
        <authorList>
            <person name="Myers G."/>
            <person name="Meyer A."/>
            <person name="Fedrigo O."/>
            <person name="Formenti G."/>
            <person name="Rhie A."/>
            <person name="Tracey A."/>
            <person name="Sims Y."/>
            <person name="Jarvis E.D."/>
        </authorList>
    </citation>
    <scope>NUCLEOTIDE SEQUENCE [LARGE SCALE GENOMIC DNA]</scope>
</reference>
<dbReference type="Gene3D" id="1.20.5.190">
    <property type="match status" value="2"/>
</dbReference>
<keyword evidence="5" id="KW-0677">Repeat</keyword>
<evidence type="ECO:0000256" key="11">
    <source>
        <dbReference type="PROSITE-ProRule" id="PRU00192"/>
    </source>
</evidence>
<evidence type="ECO:0000259" key="17">
    <source>
        <dbReference type="PROSITE" id="PS51016"/>
    </source>
</evidence>
<dbReference type="Pfam" id="PF00612">
    <property type="entry name" value="IQ"/>
    <property type="match status" value="2"/>
</dbReference>
<dbReference type="InterPro" id="IPR002404">
    <property type="entry name" value="IRS_PTB"/>
</dbReference>
<evidence type="ECO:0000256" key="1">
    <source>
        <dbReference type="ARBA" id="ARBA00004496"/>
    </source>
</evidence>
<dbReference type="GO" id="GO:0003779">
    <property type="term" value="F:actin binding"/>
    <property type="evidence" value="ECO:0007669"/>
    <property type="project" value="UniProtKB-KW"/>
</dbReference>
<keyword evidence="20" id="KW-1185">Reference proteome</keyword>
<dbReference type="Proteomes" id="UP000314983">
    <property type="component" value="Chromosome 15"/>
</dbReference>
<dbReference type="GO" id="GO:0005524">
    <property type="term" value="F:ATP binding"/>
    <property type="evidence" value="ECO:0007669"/>
    <property type="project" value="UniProtKB-UniRule"/>
</dbReference>
<organism evidence="19 20">
    <name type="scientific">Electrophorus electricus</name>
    <name type="common">Electric eel</name>
    <name type="synonym">Gymnotus electricus</name>
    <dbReference type="NCBI Taxonomy" id="8005"/>
    <lineage>
        <taxon>Eukaryota</taxon>
        <taxon>Metazoa</taxon>
        <taxon>Chordata</taxon>
        <taxon>Craniata</taxon>
        <taxon>Vertebrata</taxon>
        <taxon>Euteleostomi</taxon>
        <taxon>Actinopterygii</taxon>
        <taxon>Neopterygii</taxon>
        <taxon>Teleostei</taxon>
        <taxon>Ostariophysi</taxon>
        <taxon>Gymnotiformes</taxon>
        <taxon>Gymnotoidei</taxon>
        <taxon>Gymnotidae</taxon>
        <taxon>Electrophorus</taxon>
    </lineage>
</organism>
<dbReference type="Gene3D" id="2.30.30.40">
    <property type="entry name" value="SH3 Domains"/>
    <property type="match status" value="1"/>
</dbReference>
<dbReference type="Pfam" id="PF24123">
    <property type="entry name" value="Myosin_VII_N"/>
    <property type="match status" value="1"/>
</dbReference>
<dbReference type="CDD" id="cd01381">
    <property type="entry name" value="MYSc_Myo7"/>
    <property type="match status" value="1"/>
</dbReference>
<dbReference type="SMART" id="SM00139">
    <property type="entry name" value="MyTH4"/>
    <property type="match status" value="2"/>
</dbReference>
<feature type="domain" description="MyTH4" evidence="17">
    <location>
        <begin position="1675"/>
        <end position="1825"/>
    </location>
</feature>
<evidence type="ECO:0000256" key="4">
    <source>
        <dbReference type="ARBA" id="ARBA00022490"/>
    </source>
</evidence>
<dbReference type="InterPro" id="IPR000299">
    <property type="entry name" value="FERM_domain"/>
</dbReference>
<dbReference type="Pfam" id="PF21998">
    <property type="entry name" value="FERM_C1_MyoVII"/>
    <property type="match status" value="1"/>
</dbReference>
<dbReference type="FunFam" id="1.10.10.820:FF:000001">
    <property type="entry name" value="Myosin heavy chain"/>
    <property type="match status" value="1"/>
</dbReference>
<evidence type="ECO:0000259" key="15">
    <source>
        <dbReference type="PROSITE" id="PS50002"/>
    </source>
</evidence>
<keyword evidence="8 12" id="KW-0518">Myosin</keyword>
<keyword evidence="7 12" id="KW-0067">ATP-binding</keyword>
<evidence type="ECO:0000256" key="3">
    <source>
        <dbReference type="ARBA" id="ARBA00022443"/>
    </source>
</evidence>
<dbReference type="SUPFAM" id="SSF50729">
    <property type="entry name" value="PH domain-like"/>
    <property type="match status" value="1"/>
</dbReference>
<reference evidence="20" key="2">
    <citation type="journal article" date="2017" name="Sci. Adv.">
        <title>A tail of two voltages: Proteomic comparison of the three electric organs of the electric eel.</title>
        <authorList>
            <person name="Traeger L.L."/>
            <person name="Sabat G."/>
            <person name="Barrett-Wilt G.A."/>
            <person name="Wells G.B."/>
            <person name="Sussman M.R."/>
        </authorList>
    </citation>
    <scope>NUCLEOTIDE SEQUENCE [LARGE SCALE GENOMIC DNA]</scope>
</reference>
<feature type="region of interest" description="Disordered" evidence="13">
    <location>
        <begin position="975"/>
        <end position="998"/>
    </location>
</feature>
<evidence type="ECO:0000259" key="16">
    <source>
        <dbReference type="PROSITE" id="PS50057"/>
    </source>
</evidence>
<evidence type="ECO:0000256" key="13">
    <source>
        <dbReference type="SAM" id="MobiDB-lite"/>
    </source>
</evidence>
<dbReference type="InterPro" id="IPR035963">
    <property type="entry name" value="FERM_2"/>
</dbReference>
<dbReference type="CDD" id="cd17093">
    <property type="entry name" value="FERM2_F1_Myosin-VII"/>
    <property type="match status" value="1"/>
</dbReference>
<dbReference type="InterPro" id="IPR036961">
    <property type="entry name" value="Kinesin_motor_dom_sf"/>
</dbReference>
<dbReference type="Gene3D" id="1.20.120.720">
    <property type="entry name" value="Myosin VI head, motor domain, U50 subdomain"/>
    <property type="match status" value="1"/>
</dbReference>
<dbReference type="InterPro" id="IPR000857">
    <property type="entry name" value="MyTH4_dom"/>
</dbReference>
<protein>
    <recommendedName>
        <fullName evidence="21">Myosin VIIBb</fullName>
    </recommendedName>
</protein>
<dbReference type="Gene3D" id="2.30.29.30">
    <property type="entry name" value="Pleckstrin-homology domain (PH domain)/Phosphotyrosine-binding domain (PTB)"/>
    <property type="match status" value="2"/>
</dbReference>
<evidence type="ECO:0000256" key="6">
    <source>
        <dbReference type="ARBA" id="ARBA00022741"/>
    </source>
</evidence>
<name>A0A4W4H625_ELEEL</name>
<dbReference type="Pfam" id="PF00063">
    <property type="entry name" value="Myosin_head"/>
    <property type="match status" value="1"/>
</dbReference>
<evidence type="ECO:0000259" key="14">
    <source>
        <dbReference type="PROSITE" id="PS01179"/>
    </source>
</evidence>
<dbReference type="InterPro" id="IPR014352">
    <property type="entry name" value="FERM/acyl-CoA-bd_prot_sf"/>
</dbReference>
<dbReference type="CDD" id="cd13199">
    <property type="entry name" value="FERM_C2_MyoVII"/>
    <property type="match status" value="1"/>
</dbReference>